<dbReference type="OrthoDB" id="4771285at2759"/>
<dbReference type="OMA" id="TQRVRMG"/>
<dbReference type="AlphaFoldDB" id="A0A0N1PBE4"/>
<protein>
    <recommendedName>
        <fullName evidence="2">Nop domain-containing protein</fullName>
    </recommendedName>
</protein>
<keyword evidence="4" id="KW-1185">Reference proteome</keyword>
<dbReference type="Gene3D" id="1.10.246.90">
    <property type="entry name" value="Nop domain"/>
    <property type="match status" value="1"/>
</dbReference>
<dbReference type="InterPro" id="IPR027105">
    <property type="entry name" value="Prp31"/>
</dbReference>
<evidence type="ECO:0000259" key="2">
    <source>
        <dbReference type="PROSITE" id="PS51358"/>
    </source>
</evidence>
<dbReference type="GO" id="GO:0046540">
    <property type="term" value="C:U4/U6 x U5 tri-snRNP complex"/>
    <property type="evidence" value="ECO:0007669"/>
    <property type="project" value="InterPro"/>
</dbReference>
<comment type="caution">
    <text evidence="3">The sequence shown here is derived from an EMBL/GenBank/DDBJ whole genome shotgun (WGS) entry which is preliminary data.</text>
</comment>
<sequence length="239" mass="25905">MAAPNLEALLGTSLTSELLARAGGLLQLSHLSDAALRLMGSEDFQSIASSSRAKQLHAGLLLKAPVFTEIFGDAEEADAANIKAAQKGVAQLGRKCVLVAKADLSGASPDGALGESEREKLRAAFTRLCAEGKVAAEDTQALSVPFVFVRGDVAKQKRGGQKERKKRQAQGEQPGVMERATQRVKMGVSEEEQVRQLLQSGVIRSEFAKQREKELQKESRKRGREEPHDEYDDLINIAL</sequence>
<reference evidence="3 4" key="1">
    <citation type="journal article" date="2015" name="PLoS Pathog.">
        <title>Leptomonas seymouri: Adaptations to the Dixenous Life Cycle Analyzed by Genome Sequencing, Transcriptome Profiling and Co-infection with Leishmania donovani.</title>
        <authorList>
            <person name="Kraeva N."/>
            <person name="Butenko A."/>
            <person name="Hlavacova J."/>
            <person name="Kostygov A."/>
            <person name="Myskova J."/>
            <person name="Grybchuk D."/>
            <person name="Lestinova T."/>
            <person name="Votypka J."/>
            <person name="Volf P."/>
            <person name="Opperdoes F."/>
            <person name="Flegontov P."/>
            <person name="Lukes J."/>
            <person name="Yurchenko V."/>
        </authorList>
    </citation>
    <scope>NUCLEOTIDE SEQUENCE [LARGE SCALE GENOMIC DNA]</scope>
    <source>
        <strain evidence="3 4">ATCC 30220</strain>
    </source>
</reference>
<dbReference type="FunFam" id="1.10.246.90:FF:000009">
    <property type="entry name" value="Putative snoRNA binding domain containing protein"/>
    <property type="match status" value="1"/>
</dbReference>
<dbReference type="GO" id="GO:0005687">
    <property type="term" value="C:U4 snRNP"/>
    <property type="evidence" value="ECO:0007669"/>
    <property type="project" value="TreeGrafter"/>
</dbReference>
<dbReference type="GO" id="GO:0000244">
    <property type="term" value="P:spliceosomal tri-snRNP complex assembly"/>
    <property type="evidence" value="ECO:0007669"/>
    <property type="project" value="InterPro"/>
</dbReference>
<name>A0A0N1PBE4_LEPSE</name>
<dbReference type="PANTHER" id="PTHR13904">
    <property type="entry name" value="PRE-MRNA SPLICING FACTOR PRP31"/>
    <property type="match status" value="1"/>
</dbReference>
<feature type="region of interest" description="Disordered" evidence="1">
    <location>
        <begin position="210"/>
        <end position="239"/>
    </location>
</feature>
<feature type="compositionally biased region" description="Basic and acidic residues" evidence="1">
    <location>
        <begin position="210"/>
        <end position="227"/>
    </location>
</feature>
<dbReference type="GO" id="GO:0071011">
    <property type="term" value="C:precatalytic spliceosome"/>
    <property type="evidence" value="ECO:0007669"/>
    <property type="project" value="TreeGrafter"/>
</dbReference>
<feature type="compositionally biased region" description="Basic residues" evidence="1">
    <location>
        <begin position="157"/>
        <end position="168"/>
    </location>
</feature>
<dbReference type="VEuPathDB" id="TriTrypDB:Lsey_0114_0070"/>
<dbReference type="InterPro" id="IPR036070">
    <property type="entry name" value="Nop_dom_sf"/>
</dbReference>
<dbReference type="InterPro" id="IPR042239">
    <property type="entry name" value="Nop_C"/>
</dbReference>
<dbReference type="Proteomes" id="UP000038009">
    <property type="component" value="Unassembled WGS sequence"/>
</dbReference>
<dbReference type="PROSITE" id="PS51358">
    <property type="entry name" value="NOP"/>
    <property type="match status" value="1"/>
</dbReference>
<gene>
    <name evidence="3" type="ORF">ABL78_4099</name>
</gene>
<accession>A0A0N1PBE4</accession>
<dbReference type="InterPro" id="IPR002687">
    <property type="entry name" value="Nop_dom"/>
</dbReference>
<dbReference type="SUPFAM" id="SSF89124">
    <property type="entry name" value="Nop domain"/>
    <property type="match status" value="1"/>
</dbReference>
<feature type="domain" description="Nop" evidence="2">
    <location>
        <begin position="2"/>
        <end position="130"/>
    </location>
</feature>
<organism evidence="3 4">
    <name type="scientific">Leptomonas seymouri</name>
    <dbReference type="NCBI Taxonomy" id="5684"/>
    <lineage>
        <taxon>Eukaryota</taxon>
        <taxon>Discoba</taxon>
        <taxon>Euglenozoa</taxon>
        <taxon>Kinetoplastea</taxon>
        <taxon>Metakinetoplastina</taxon>
        <taxon>Trypanosomatida</taxon>
        <taxon>Trypanosomatidae</taxon>
        <taxon>Leishmaniinae</taxon>
        <taxon>Leptomonas</taxon>
    </lineage>
</organism>
<evidence type="ECO:0000256" key="1">
    <source>
        <dbReference type="SAM" id="MobiDB-lite"/>
    </source>
</evidence>
<dbReference type="EMBL" id="LJSK01000114">
    <property type="protein sequence ID" value="KPI86822.1"/>
    <property type="molecule type" value="Genomic_DNA"/>
</dbReference>
<proteinExistence type="predicted"/>
<evidence type="ECO:0000313" key="3">
    <source>
        <dbReference type="EMBL" id="KPI86822.1"/>
    </source>
</evidence>
<feature type="region of interest" description="Disordered" evidence="1">
    <location>
        <begin position="157"/>
        <end position="179"/>
    </location>
</feature>
<dbReference type="PANTHER" id="PTHR13904:SF0">
    <property type="entry name" value="U4_U6 SMALL NUCLEAR RIBONUCLEOPROTEIN PRP31"/>
    <property type="match status" value="1"/>
</dbReference>
<evidence type="ECO:0000313" key="4">
    <source>
        <dbReference type="Proteomes" id="UP000038009"/>
    </source>
</evidence>
<dbReference type="Pfam" id="PF01798">
    <property type="entry name" value="Nop"/>
    <property type="match status" value="1"/>
</dbReference>